<organism evidence="3 4">
    <name type="scientific">Pseudomonas antarctica</name>
    <dbReference type="NCBI Taxonomy" id="219572"/>
    <lineage>
        <taxon>Bacteria</taxon>
        <taxon>Pseudomonadati</taxon>
        <taxon>Pseudomonadota</taxon>
        <taxon>Gammaproteobacteria</taxon>
        <taxon>Pseudomonadales</taxon>
        <taxon>Pseudomonadaceae</taxon>
        <taxon>Pseudomonas</taxon>
    </lineage>
</organism>
<evidence type="ECO:0000259" key="1">
    <source>
        <dbReference type="Pfam" id="PF13619"/>
    </source>
</evidence>
<evidence type="ECO:0000313" key="2">
    <source>
        <dbReference type="EMBL" id="KAF2410354.1"/>
    </source>
</evidence>
<dbReference type="RefSeq" id="WP_083357140.1">
    <property type="nucleotide sequence ID" value="NZ_JXDI01000001.1"/>
</dbReference>
<evidence type="ECO:0000313" key="3">
    <source>
        <dbReference type="EMBL" id="SDN03790.1"/>
    </source>
</evidence>
<reference evidence="2 5" key="1">
    <citation type="submission" date="2015-01" db="EMBL/GenBank/DDBJ databases">
        <title>Genome Sequence of Pseudomonas antarctica CMS 35.</title>
        <authorList>
            <person name="Voget S."/>
            <person name="Chow J."/>
            <person name="Daniel R."/>
            <person name="Streit W."/>
        </authorList>
    </citation>
    <scope>NUCLEOTIDE SEQUENCE [LARGE SCALE GENOMIC DNA]</scope>
    <source>
        <strain evidence="2 5">CMS 35</strain>
    </source>
</reference>
<name>A0A1G9Y456_9PSED</name>
<protein>
    <submittedName>
        <fullName evidence="3">KTSC domain-containing protein</fullName>
    </submittedName>
</protein>
<dbReference type="Pfam" id="PF13619">
    <property type="entry name" value="KTSC"/>
    <property type="match status" value="1"/>
</dbReference>
<dbReference type="AlphaFoldDB" id="A0A1G9Y456"/>
<evidence type="ECO:0000313" key="4">
    <source>
        <dbReference type="Proteomes" id="UP000182470"/>
    </source>
</evidence>
<evidence type="ECO:0000313" key="5">
    <source>
        <dbReference type="Proteomes" id="UP000748067"/>
    </source>
</evidence>
<feature type="domain" description="KTSC" evidence="1">
    <location>
        <begin position="7"/>
        <end position="64"/>
    </location>
</feature>
<dbReference type="OrthoDB" id="8612029at2"/>
<keyword evidence="5" id="KW-1185">Reference proteome</keyword>
<reference evidence="3 4" key="2">
    <citation type="submission" date="2016-10" db="EMBL/GenBank/DDBJ databases">
        <authorList>
            <person name="de Groot N.N."/>
        </authorList>
    </citation>
    <scope>NUCLEOTIDE SEQUENCE [LARGE SCALE GENOMIC DNA]</scope>
    <source>
        <strain evidence="3 4">BS2772</strain>
    </source>
</reference>
<dbReference type="EMBL" id="JXDI01000001">
    <property type="protein sequence ID" value="KAF2410354.1"/>
    <property type="molecule type" value="Genomic_DNA"/>
</dbReference>
<dbReference type="Proteomes" id="UP000748067">
    <property type="component" value="Unassembled WGS sequence"/>
</dbReference>
<sequence>MERTPVSSSNIASVGYDTATSSLQIEFLSGKVYEYYDVPESEFDGLVNAGSPGGYFHANIKNVYSYNEI</sequence>
<accession>A0A1G9Y456</accession>
<dbReference type="Proteomes" id="UP000182470">
    <property type="component" value="Chromosome I"/>
</dbReference>
<dbReference type="InterPro" id="IPR025309">
    <property type="entry name" value="KTSC_dom"/>
</dbReference>
<proteinExistence type="predicted"/>
<gene>
    <name evidence="2" type="ORF">PSAN_27810</name>
    <name evidence="3" type="ORF">SAMN04490179_2185</name>
</gene>
<dbReference type="EMBL" id="LT629704">
    <property type="protein sequence ID" value="SDN03790.1"/>
    <property type="molecule type" value="Genomic_DNA"/>
</dbReference>